<sequence length="49" mass="6011">MREKARISRITEFVDKREHRLQNIRKQASTSRAAESENQRERHLHLKRI</sequence>
<dbReference type="Proteomes" id="UP000499080">
    <property type="component" value="Unassembled WGS sequence"/>
</dbReference>
<keyword evidence="3" id="KW-1185">Reference proteome</keyword>
<evidence type="ECO:0000256" key="1">
    <source>
        <dbReference type="SAM" id="MobiDB-lite"/>
    </source>
</evidence>
<evidence type="ECO:0000313" key="2">
    <source>
        <dbReference type="EMBL" id="GBN42044.1"/>
    </source>
</evidence>
<reference evidence="2 3" key="1">
    <citation type="journal article" date="2019" name="Sci. Rep.">
        <title>Orb-weaving spider Araneus ventricosus genome elucidates the spidroin gene catalogue.</title>
        <authorList>
            <person name="Kono N."/>
            <person name="Nakamura H."/>
            <person name="Ohtoshi R."/>
            <person name="Moran D.A.P."/>
            <person name="Shinohara A."/>
            <person name="Yoshida Y."/>
            <person name="Fujiwara M."/>
            <person name="Mori M."/>
            <person name="Tomita M."/>
            <person name="Arakawa K."/>
        </authorList>
    </citation>
    <scope>NUCLEOTIDE SEQUENCE [LARGE SCALE GENOMIC DNA]</scope>
</reference>
<name>A0A4Y2NSR3_ARAVE</name>
<protein>
    <submittedName>
        <fullName evidence="2">Uncharacterized protein</fullName>
    </submittedName>
</protein>
<comment type="caution">
    <text evidence="2">The sequence shown here is derived from an EMBL/GenBank/DDBJ whole genome shotgun (WGS) entry which is preliminary data.</text>
</comment>
<feature type="region of interest" description="Disordered" evidence="1">
    <location>
        <begin position="24"/>
        <end position="49"/>
    </location>
</feature>
<accession>A0A4Y2NSR3</accession>
<evidence type="ECO:0000313" key="3">
    <source>
        <dbReference type="Proteomes" id="UP000499080"/>
    </source>
</evidence>
<organism evidence="2 3">
    <name type="scientific">Araneus ventricosus</name>
    <name type="common">Orbweaver spider</name>
    <name type="synonym">Epeira ventricosa</name>
    <dbReference type="NCBI Taxonomy" id="182803"/>
    <lineage>
        <taxon>Eukaryota</taxon>
        <taxon>Metazoa</taxon>
        <taxon>Ecdysozoa</taxon>
        <taxon>Arthropoda</taxon>
        <taxon>Chelicerata</taxon>
        <taxon>Arachnida</taxon>
        <taxon>Araneae</taxon>
        <taxon>Araneomorphae</taxon>
        <taxon>Entelegynae</taxon>
        <taxon>Araneoidea</taxon>
        <taxon>Araneidae</taxon>
        <taxon>Araneus</taxon>
    </lineage>
</organism>
<feature type="non-terminal residue" evidence="2">
    <location>
        <position position="49"/>
    </location>
</feature>
<proteinExistence type="predicted"/>
<dbReference type="EMBL" id="BGPR01009751">
    <property type="protein sequence ID" value="GBN42044.1"/>
    <property type="molecule type" value="Genomic_DNA"/>
</dbReference>
<gene>
    <name evidence="2" type="ORF">AVEN_126140_1</name>
</gene>
<dbReference type="AlphaFoldDB" id="A0A4Y2NSR3"/>
<feature type="compositionally biased region" description="Polar residues" evidence="1">
    <location>
        <begin position="24"/>
        <end position="33"/>
    </location>
</feature>